<feature type="domain" description="Major facilitator superfamily (MFS) profile" evidence="9">
    <location>
        <begin position="65"/>
        <end position="560"/>
    </location>
</feature>
<feature type="compositionally biased region" description="Basic and acidic residues" evidence="7">
    <location>
        <begin position="12"/>
        <end position="30"/>
    </location>
</feature>
<evidence type="ECO:0000256" key="3">
    <source>
        <dbReference type="ARBA" id="ARBA00022448"/>
    </source>
</evidence>
<dbReference type="EMBL" id="JARVKF010000331">
    <property type="protein sequence ID" value="KAK9418951.1"/>
    <property type="molecule type" value="Genomic_DNA"/>
</dbReference>
<evidence type="ECO:0000256" key="7">
    <source>
        <dbReference type="SAM" id="MobiDB-lite"/>
    </source>
</evidence>
<dbReference type="Proteomes" id="UP001408356">
    <property type="component" value="Unassembled WGS sequence"/>
</dbReference>
<dbReference type="PROSITE" id="PS50850">
    <property type="entry name" value="MFS"/>
    <property type="match status" value="1"/>
</dbReference>
<evidence type="ECO:0000256" key="6">
    <source>
        <dbReference type="ARBA" id="ARBA00023136"/>
    </source>
</evidence>
<dbReference type="CDD" id="cd17502">
    <property type="entry name" value="MFS_Azr1_MDR_like"/>
    <property type="match status" value="1"/>
</dbReference>
<feature type="transmembrane region" description="Helical" evidence="8">
    <location>
        <begin position="426"/>
        <end position="445"/>
    </location>
</feature>
<comment type="subcellular location">
    <subcellularLocation>
        <location evidence="1">Membrane</location>
        <topology evidence="1">Multi-pass membrane protein</topology>
    </subcellularLocation>
</comment>
<feature type="transmembrane region" description="Helical" evidence="8">
    <location>
        <begin position="372"/>
        <end position="389"/>
    </location>
</feature>
<keyword evidence="3" id="KW-0813">Transport</keyword>
<feature type="transmembrane region" description="Helical" evidence="8">
    <location>
        <begin position="457"/>
        <end position="479"/>
    </location>
</feature>
<dbReference type="PANTHER" id="PTHR23501">
    <property type="entry name" value="MAJOR FACILITATOR SUPERFAMILY"/>
    <property type="match status" value="1"/>
</dbReference>
<dbReference type="Gene3D" id="1.20.1250.20">
    <property type="entry name" value="MFS general substrate transporter like domains"/>
    <property type="match status" value="1"/>
</dbReference>
<feature type="transmembrane region" description="Helical" evidence="8">
    <location>
        <begin position="260"/>
        <end position="284"/>
    </location>
</feature>
<evidence type="ECO:0000256" key="2">
    <source>
        <dbReference type="ARBA" id="ARBA00007520"/>
    </source>
</evidence>
<feature type="transmembrane region" description="Helical" evidence="8">
    <location>
        <begin position="396"/>
        <end position="414"/>
    </location>
</feature>
<dbReference type="InterPro" id="IPR011701">
    <property type="entry name" value="MFS"/>
</dbReference>
<protein>
    <submittedName>
        <fullName evidence="10">Major facilitator superfamily (MFS) profile domain-containing protein</fullName>
    </submittedName>
</protein>
<evidence type="ECO:0000256" key="1">
    <source>
        <dbReference type="ARBA" id="ARBA00004141"/>
    </source>
</evidence>
<organism evidence="10 11">
    <name type="scientific">Seiridium unicorne</name>
    <dbReference type="NCBI Taxonomy" id="138068"/>
    <lineage>
        <taxon>Eukaryota</taxon>
        <taxon>Fungi</taxon>
        <taxon>Dikarya</taxon>
        <taxon>Ascomycota</taxon>
        <taxon>Pezizomycotina</taxon>
        <taxon>Sordariomycetes</taxon>
        <taxon>Xylariomycetidae</taxon>
        <taxon>Amphisphaeriales</taxon>
        <taxon>Sporocadaceae</taxon>
        <taxon>Seiridium</taxon>
    </lineage>
</organism>
<evidence type="ECO:0000256" key="5">
    <source>
        <dbReference type="ARBA" id="ARBA00022989"/>
    </source>
</evidence>
<sequence length="569" mass="60342">MAEKTTTVGDPPSDRAPSDNADHAHSDNTEHTAVGKQEHDVEGAKAAEVPETSPRNIHGWKWAISYIALLSSIFLYAFDCTVVADVQTAIINDFGAIDQLSWLSNGLVMPATAMVMPWGRLYGQFNAKTLYLVCVLIFEVGSAVCGAAPTVNALIVGRALAGAGGSGIYMGVMTLMAATTTMKERPFYIGLTGITWGFGIVLGPIIGGAFAISSVGWRWAFYINLLVAVPAVPSYIFLLPNHADPRPGVSLKAHWMEMDYFGNLFLIGGIVTFILAINWGGVIYSWNSGPVIGCFVASGVLFNILGIQQVRLIGTTLARRILPVQIFNNPTILLLFACCAAGGSSAFVPIYFIPTFFQFTRSDSPLDAGVRLLPFIVVMVVMITANGHLMGKFGYYQPWILTGGLLAMTGAALMYTVQVDTSESRIYGYTVILGAGVGMWLQVPFSAAQAFVAPADIPAAVGLVMLGQFVGITISLAIANTVFLNDSERAIAAILPGVSPKSIKEAMEGATSGFLATLEDNLRAQVLDAIVAAMSKAYILVITAGSLTAVLSLFLPRKKLFGAAATAPA</sequence>
<dbReference type="InterPro" id="IPR036259">
    <property type="entry name" value="MFS_trans_sf"/>
</dbReference>
<reference evidence="10 11" key="1">
    <citation type="journal article" date="2024" name="J. Plant Pathol.">
        <title>Sequence and assembly of the genome of Seiridium unicorne, isolate CBS 538.82, causal agent of cypress canker disease.</title>
        <authorList>
            <person name="Scali E."/>
            <person name="Rocca G.D."/>
            <person name="Danti R."/>
            <person name="Garbelotto M."/>
            <person name="Barberini S."/>
            <person name="Baroncelli R."/>
            <person name="Emiliani G."/>
        </authorList>
    </citation>
    <scope>NUCLEOTIDE SEQUENCE [LARGE SCALE GENOMIC DNA]</scope>
    <source>
        <strain evidence="10 11">BM-138-508</strain>
    </source>
</reference>
<dbReference type="PANTHER" id="PTHR23501:SF12">
    <property type="entry name" value="MAJOR FACILITATOR SUPERFAMILY (MFS) PROFILE DOMAIN-CONTAINING PROTEIN-RELATED"/>
    <property type="match status" value="1"/>
</dbReference>
<feature type="transmembrane region" description="Helical" evidence="8">
    <location>
        <begin position="290"/>
        <end position="310"/>
    </location>
</feature>
<accession>A0ABR2UWJ5</accession>
<keyword evidence="11" id="KW-1185">Reference proteome</keyword>
<evidence type="ECO:0000313" key="10">
    <source>
        <dbReference type="EMBL" id="KAK9418951.1"/>
    </source>
</evidence>
<evidence type="ECO:0000259" key="9">
    <source>
        <dbReference type="PROSITE" id="PS50850"/>
    </source>
</evidence>
<feature type="transmembrane region" description="Helical" evidence="8">
    <location>
        <begin position="130"/>
        <end position="149"/>
    </location>
</feature>
<dbReference type="Pfam" id="PF07690">
    <property type="entry name" value="MFS_1"/>
    <property type="match status" value="1"/>
</dbReference>
<name>A0ABR2UWJ5_9PEZI</name>
<dbReference type="InterPro" id="IPR020846">
    <property type="entry name" value="MFS_dom"/>
</dbReference>
<feature type="region of interest" description="Disordered" evidence="7">
    <location>
        <begin position="1"/>
        <end position="50"/>
    </location>
</feature>
<keyword evidence="4 8" id="KW-0812">Transmembrane</keyword>
<proteinExistence type="inferred from homology"/>
<comment type="similarity">
    <text evidence="2">Belongs to the major facilitator superfamily. TCR/Tet family.</text>
</comment>
<gene>
    <name evidence="10" type="ORF">SUNI508_07472</name>
</gene>
<keyword evidence="6 8" id="KW-0472">Membrane</keyword>
<feature type="compositionally biased region" description="Basic and acidic residues" evidence="7">
    <location>
        <begin position="36"/>
        <end position="45"/>
    </location>
</feature>
<feature type="transmembrane region" description="Helical" evidence="8">
    <location>
        <begin position="99"/>
        <end position="118"/>
    </location>
</feature>
<feature type="transmembrane region" description="Helical" evidence="8">
    <location>
        <begin position="63"/>
        <end position="84"/>
    </location>
</feature>
<feature type="transmembrane region" description="Helical" evidence="8">
    <location>
        <begin position="187"/>
        <end position="213"/>
    </location>
</feature>
<feature type="transmembrane region" description="Helical" evidence="8">
    <location>
        <begin position="537"/>
        <end position="555"/>
    </location>
</feature>
<comment type="caution">
    <text evidence="10">The sequence shown here is derived from an EMBL/GenBank/DDBJ whole genome shotgun (WGS) entry which is preliminary data.</text>
</comment>
<evidence type="ECO:0000313" key="11">
    <source>
        <dbReference type="Proteomes" id="UP001408356"/>
    </source>
</evidence>
<keyword evidence="5 8" id="KW-1133">Transmembrane helix</keyword>
<dbReference type="SUPFAM" id="SSF103473">
    <property type="entry name" value="MFS general substrate transporter"/>
    <property type="match status" value="1"/>
</dbReference>
<evidence type="ECO:0000256" key="4">
    <source>
        <dbReference type="ARBA" id="ARBA00022692"/>
    </source>
</evidence>
<feature type="transmembrane region" description="Helical" evidence="8">
    <location>
        <begin position="155"/>
        <end position="175"/>
    </location>
</feature>
<feature type="transmembrane region" description="Helical" evidence="8">
    <location>
        <begin position="219"/>
        <end position="239"/>
    </location>
</feature>
<evidence type="ECO:0000256" key="8">
    <source>
        <dbReference type="SAM" id="Phobius"/>
    </source>
</evidence>
<feature type="transmembrane region" description="Helical" evidence="8">
    <location>
        <begin position="331"/>
        <end position="352"/>
    </location>
</feature>